<dbReference type="Proteomes" id="UP000196052">
    <property type="component" value="Unassembled WGS sequence"/>
</dbReference>
<keyword evidence="1" id="KW-0812">Transmembrane</keyword>
<accession>A0A1C4D6U6</accession>
<gene>
    <name evidence="2" type="ORF">BC05F1_02437</name>
</gene>
<protein>
    <submittedName>
        <fullName evidence="2">Uncharacterized protein</fullName>
    </submittedName>
</protein>
<evidence type="ECO:0000256" key="1">
    <source>
        <dbReference type="SAM" id="Phobius"/>
    </source>
</evidence>
<keyword evidence="1" id="KW-0472">Membrane</keyword>
<evidence type="ECO:0000313" key="3">
    <source>
        <dbReference type="Proteomes" id="UP000196052"/>
    </source>
</evidence>
<evidence type="ECO:0000313" key="2">
    <source>
        <dbReference type="EMBL" id="SCC27125.1"/>
    </source>
</evidence>
<feature type="transmembrane region" description="Helical" evidence="1">
    <location>
        <begin position="6"/>
        <end position="22"/>
    </location>
</feature>
<sequence length="23" mass="2527">MGYFSNGLLVLFVLIVCSCMIFG</sequence>
<dbReference type="EMBL" id="FMBE01000013">
    <property type="protein sequence ID" value="SCC27125.1"/>
    <property type="molecule type" value="Genomic_DNA"/>
</dbReference>
<proteinExistence type="predicted"/>
<dbReference type="AlphaFoldDB" id="A0A1C4D6U6"/>
<organism evidence="2 3">
    <name type="scientific">Bacillus wiedmannii</name>
    <dbReference type="NCBI Taxonomy" id="1890302"/>
    <lineage>
        <taxon>Bacteria</taxon>
        <taxon>Bacillati</taxon>
        <taxon>Bacillota</taxon>
        <taxon>Bacilli</taxon>
        <taxon>Bacillales</taxon>
        <taxon>Bacillaceae</taxon>
        <taxon>Bacillus</taxon>
        <taxon>Bacillus cereus group</taxon>
    </lineage>
</organism>
<name>A0A1C4D6U6_9BACI</name>
<keyword evidence="1" id="KW-1133">Transmembrane helix</keyword>
<reference evidence="3" key="1">
    <citation type="submission" date="2016-08" db="EMBL/GenBank/DDBJ databases">
        <authorList>
            <person name="Loux V."/>
            <person name="Rue O."/>
        </authorList>
    </citation>
    <scope>NUCLEOTIDE SEQUENCE [LARGE SCALE GENOMIC DNA]</scope>
    <source>
        <strain evidence="3">INRA Bc05-F1</strain>
    </source>
</reference>